<dbReference type="InterPro" id="IPR048365">
    <property type="entry name" value="TNP-like_RNaseH_N"/>
</dbReference>
<dbReference type="EMBL" id="JALNTZ010000004">
    <property type="protein sequence ID" value="KAJ3655788.1"/>
    <property type="molecule type" value="Genomic_DNA"/>
</dbReference>
<evidence type="ECO:0000259" key="1">
    <source>
        <dbReference type="Pfam" id="PF21787"/>
    </source>
</evidence>
<accession>A0AA38IIC6</accession>
<evidence type="ECO:0000313" key="3">
    <source>
        <dbReference type="EMBL" id="KAJ3655788.1"/>
    </source>
</evidence>
<dbReference type="InterPro" id="IPR048366">
    <property type="entry name" value="TNP-like_GBD"/>
</dbReference>
<dbReference type="Proteomes" id="UP001168821">
    <property type="component" value="Unassembled WGS sequence"/>
</dbReference>
<proteinExistence type="predicted"/>
<feature type="domain" description="Transposable element P transposase-like GTP-binding insertion" evidence="2">
    <location>
        <begin position="97"/>
        <end position="183"/>
    </location>
</feature>
<evidence type="ECO:0008006" key="5">
    <source>
        <dbReference type="Google" id="ProtNLM"/>
    </source>
</evidence>
<evidence type="ECO:0000313" key="4">
    <source>
        <dbReference type="Proteomes" id="UP001168821"/>
    </source>
</evidence>
<reference evidence="3" key="1">
    <citation type="journal article" date="2023" name="G3 (Bethesda)">
        <title>Whole genome assemblies of Zophobas morio and Tenebrio molitor.</title>
        <authorList>
            <person name="Kaur S."/>
            <person name="Stinson S.A."/>
            <person name="diCenzo G.C."/>
        </authorList>
    </citation>
    <scope>NUCLEOTIDE SEQUENCE</scope>
    <source>
        <strain evidence="3">QUZm001</strain>
    </source>
</reference>
<name>A0AA38IIC6_9CUCU</name>
<dbReference type="AlphaFoldDB" id="A0AA38IIC6"/>
<comment type="caution">
    <text evidence="3">The sequence shown here is derived from an EMBL/GenBank/DDBJ whole genome shotgun (WGS) entry which is preliminary data.</text>
</comment>
<evidence type="ECO:0000259" key="2">
    <source>
        <dbReference type="Pfam" id="PF21788"/>
    </source>
</evidence>
<feature type="domain" description="Transposable element P transposase-like RNase H" evidence="1">
    <location>
        <begin position="1"/>
        <end position="63"/>
    </location>
</feature>
<organism evidence="3 4">
    <name type="scientific">Zophobas morio</name>
    <dbReference type="NCBI Taxonomy" id="2755281"/>
    <lineage>
        <taxon>Eukaryota</taxon>
        <taxon>Metazoa</taxon>
        <taxon>Ecdysozoa</taxon>
        <taxon>Arthropoda</taxon>
        <taxon>Hexapoda</taxon>
        <taxon>Insecta</taxon>
        <taxon>Pterygota</taxon>
        <taxon>Neoptera</taxon>
        <taxon>Endopterygota</taxon>
        <taxon>Coleoptera</taxon>
        <taxon>Polyphaga</taxon>
        <taxon>Cucujiformia</taxon>
        <taxon>Tenebrionidae</taxon>
        <taxon>Zophobas</taxon>
    </lineage>
</organism>
<protein>
    <recommendedName>
        <fullName evidence="5">Transposable element P transposase</fullName>
    </recommendedName>
</protein>
<sequence>MIKGVTREWKQAIMYTFSNGPTKTIDIVRLLKKTIYKLHSVSLNVLATISDQGSNNQAAINYLMNTTVTSGDSTLNKNLKYFIVNGKQIIHIYDPPHLLKGIRNNLLKHDIIWQEDDETLRARWDDIHTAYKIDQCSVELRVLPKLTEAHVDPQHLKKMKVSCGSQVLSHSVASVISLMAKSGTTVNGMQLQPSAIGTASFKFF</sequence>
<gene>
    <name evidence="3" type="ORF">Zmor_014901</name>
</gene>
<dbReference type="Pfam" id="PF21787">
    <property type="entry name" value="TNP-like_RNaseH_N"/>
    <property type="match status" value="1"/>
</dbReference>
<keyword evidence="4" id="KW-1185">Reference proteome</keyword>
<dbReference type="Pfam" id="PF21788">
    <property type="entry name" value="TNP-like_GBD"/>
    <property type="match status" value="1"/>
</dbReference>